<sequence length="102" mass="12100">MRYWGNSKKEDSASSWALRRSNFQSLTKNLLVSGLEVLNVLRANIQLTTTQLVKVHQQRDLNIIRIQELWCYRNKIVNLTRLGDSYDNNQNLFWARYLTRAQ</sequence>
<dbReference type="EMBL" id="HBUF01267397">
    <property type="protein sequence ID" value="CAG6684446.1"/>
    <property type="molecule type" value="Transcribed_RNA"/>
</dbReference>
<reference evidence="1" key="1">
    <citation type="submission" date="2021-05" db="EMBL/GenBank/DDBJ databases">
        <authorList>
            <person name="Alioto T."/>
            <person name="Alioto T."/>
            <person name="Gomez Garrido J."/>
        </authorList>
    </citation>
    <scope>NUCLEOTIDE SEQUENCE</scope>
</reference>
<dbReference type="EMBL" id="HBUF01267396">
    <property type="protein sequence ID" value="CAG6684444.1"/>
    <property type="molecule type" value="Transcribed_RNA"/>
</dbReference>
<organism evidence="1">
    <name type="scientific">Cacopsylla melanoneura</name>
    <dbReference type="NCBI Taxonomy" id="428564"/>
    <lineage>
        <taxon>Eukaryota</taxon>
        <taxon>Metazoa</taxon>
        <taxon>Ecdysozoa</taxon>
        <taxon>Arthropoda</taxon>
        <taxon>Hexapoda</taxon>
        <taxon>Insecta</taxon>
        <taxon>Pterygota</taxon>
        <taxon>Neoptera</taxon>
        <taxon>Paraneoptera</taxon>
        <taxon>Hemiptera</taxon>
        <taxon>Sternorrhyncha</taxon>
        <taxon>Psylloidea</taxon>
        <taxon>Psyllidae</taxon>
        <taxon>Psyllinae</taxon>
        <taxon>Cacopsylla</taxon>
    </lineage>
</organism>
<evidence type="ECO:0000313" key="1">
    <source>
        <dbReference type="EMBL" id="CAG6635105.1"/>
    </source>
</evidence>
<dbReference type="EMBL" id="HBUF01088888">
    <property type="protein sequence ID" value="CAG6635105.1"/>
    <property type="molecule type" value="Transcribed_RNA"/>
</dbReference>
<protein>
    <submittedName>
        <fullName evidence="1">Uncharacterized protein</fullName>
    </submittedName>
</protein>
<proteinExistence type="predicted"/>
<name>A0A8D8VVE5_9HEMI</name>
<dbReference type="AlphaFoldDB" id="A0A8D8VVE5"/>
<accession>A0A8D8VVE5</accession>
<dbReference type="EMBL" id="HBUF01088889">
    <property type="protein sequence ID" value="CAG6635107.1"/>
    <property type="molecule type" value="Transcribed_RNA"/>
</dbReference>